<dbReference type="RefSeq" id="WP_386413908.1">
    <property type="nucleotide sequence ID" value="NZ_JBHSZO010000012.1"/>
</dbReference>
<feature type="compositionally biased region" description="Low complexity" evidence="3">
    <location>
        <begin position="825"/>
        <end position="837"/>
    </location>
</feature>
<name>A0ABW2GEQ1_9ACTN</name>
<feature type="region of interest" description="Disordered" evidence="3">
    <location>
        <begin position="601"/>
        <end position="627"/>
    </location>
</feature>
<accession>A0ABW2GEQ1</accession>
<dbReference type="InterPro" id="IPR050923">
    <property type="entry name" value="Cell_Proc_Reg/RNA_Proc"/>
</dbReference>
<evidence type="ECO:0000256" key="1">
    <source>
        <dbReference type="ARBA" id="ARBA00022553"/>
    </source>
</evidence>
<dbReference type="InterPro" id="IPR002543">
    <property type="entry name" value="FtsK_dom"/>
</dbReference>
<feature type="compositionally biased region" description="Low complexity" evidence="3">
    <location>
        <begin position="607"/>
        <end position="622"/>
    </location>
</feature>
<dbReference type="SUPFAM" id="SSF52540">
    <property type="entry name" value="P-loop containing nucleoside triphosphate hydrolases"/>
    <property type="match status" value="1"/>
</dbReference>
<feature type="domain" description="FHA" evidence="4">
    <location>
        <begin position="129"/>
        <end position="179"/>
    </location>
</feature>
<keyword evidence="8" id="KW-1185">Reference proteome</keyword>
<evidence type="ECO:0000256" key="3">
    <source>
        <dbReference type="SAM" id="MobiDB-lite"/>
    </source>
</evidence>
<dbReference type="SMART" id="SM00240">
    <property type="entry name" value="FHA"/>
    <property type="match status" value="1"/>
</dbReference>
<dbReference type="PROSITE" id="PS50006">
    <property type="entry name" value="FHA_DOMAIN"/>
    <property type="match status" value="1"/>
</dbReference>
<dbReference type="InterPro" id="IPR000253">
    <property type="entry name" value="FHA_dom"/>
</dbReference>
<dbReference type="InterPro" id="IPR027417">
    <property type="entry name" value="P-loop_NTPase"/>
</dbReference>
<evidence type="ECO:0000259" key="5">
    <source>
        <dbReference type="PROSITE" id="PS50837"/>
    </source>
</evidence>
<evidence type="ECO:0000313" key="8">
    <source>
        <dbReference type="Proteomes" id="UP001596413"/>
    </source>
</evidence>
<dbReference type="SMART" id="SM00382">
    <property type="entry name" value="AAA"/>
    <property type="match status" value="1"/>
</dbReference>
<organism evidence="7 8">
    <name type="scientific">Streptomyces polyrhachis</name>
    <dbReference type="NCBI Taxonomy" id="1282885"/>
    <lineage>
        <taxon>Bacteria</taxon>
        <taxon>Bacillati</taxon>
        <taxon>Actinomycetota</taxon>
        <taxon>Actinomycetes</taxon>
        <taxon>Kitasatosporales</taxon>
        <taxon>Streptomycetaceae</taxon>
        <taxon>Streptomyces</taxon>
    </lineage>
</organism>
<evidence type="ECO:0000259" key="4">
    <source>
        <dbReference type="PROSITE" id="PS50006"/>
    </source>
</evidence>
<keyword evidence="2" id="KW-0067">ATP-binding</keyword>
<dbReference type="Gene3D" id="2.60.200.20">
    <property type="match status" value="1"/>
</dbReference>
<dbReference type="PROSITE" id="PS50901">
    <property type="entry name" value="FTSK"/>
    <property type="match status" value="1"/>
</dbReference>
<proteinExistence type="predicted"/>
<evidence type="ECO:0000259" key="6">
    <source>
        <dbReference type="PROSITE" id="PS50901"/>
    </source>
</evidence>
<dbReference type="Proteomes" id="UP001596413">
    <property type="component" value="Unassembled WGS sequence"/>
</dbReference>
<comment type="caution">
    <text evidence="7">The sequence shown here is derived from an EMBL/GenBank/DDBJ whole genome shotgun (WGS) entry which is preliminary data.</text>
</comment>
<dbReference type="PANTHER" id="PTHR23308">
    <property type="entry name" value="NUCLEAR INHIBITOR OF PROTEIN PHOSPHATASE-1"/>
    <property type="match status" value="1"/>
</dbReference>
<feature type="compositionally biased region" description="Gly residues" evidence="3">
    <location>
        <begin position="561"/>
        <end position="573"/>
    </location>
</feature>
<sequence length="1057" mass="107037">MQIRMTVLGPQGPQGGRGSSVDVLVTAPSGTPLSAVAVGLADAVAAAGALEGAAGGAGAPPPAGGALYAGERLLDPDRSILGEPPLVDGAVLGLGAPGVAGEPADAPVRLLVASGPDAGGVHLLHGGQVRIGRSADAEVPLDDPDVSRLHCAVTVDADGRAAVLDLDSTNGTTVDGAPVGRRPVPLRQGAVLRVGESVLRVAGNAAPGAGPAAFSEAPPDDALYAGGTHGSGLVVPGPGATPLRGTPAPSLHADTAPVRRGGLKAWARRFGAGPAPLSAQTPAPTTAEPFPGASPRAADPFGAPQRERWPDPAEVLLTALGGAQEGLPGARLGERDAEHPDALSVRLGTAYGQGRPTPLVASLREAGSLGLAGPRPRLLGLARSVLAQLAVLHAVDELELVLIAPDRLRPLAERLADWSWLGWLPQLRPARGQDCRLLTAYDREQAAARLGELLRRLERDPGGPAHTVVVVDGDPGPPDQREALARLAVRGPAAGIHLLCLAATPAASPRSPLTESYAAACAATPGFAECGAVGLLTGEVATGLRLLRRPLAAAEPPSGESGTGHATGRGWLYGPGPDPQGSPGGDWFAAAVAEGRRAEEAGLPRVAGADPARGAGDAPGAAESSGRQGIVDAVSAAWAERPARALAPLRPAGREAGGGRAGELPLSVRLLDELGLARATPAALTARWAQQGRPLAVLGACARGPLEVDLDTDGVRHLFIEGPAGSGRTELIRSLAASLAASERPDRLQLVLIDGGGAERGEGLRVVTELPHVTTYLPANDPRRMREFAQALAAELKRRAEVLAASLGAYPVPGQRSGSDEGSDDSPSAGPGRPGAPTVSGFGDLDAPPPGYPVLDELGEGTLRLRRREPAPPAVDIDPEARMRLARQTLAEQPRLVILVDDYDALTAPALGSPARPAAGSVLRALDTVVRDGGRLGVDLIAASGRPGLTAQSAARTEAGLLVRLGCGSDLPPGRGELHQAGQAPVAFQAGRVTGRIPRTATARPTVVPLEWERMGAPPTSRPLRELGNGPTDLALLASALQRAAQSAGATSTPALA</sequence>
<dbReference type="InterPro" id="IPR007111">
    <property type="entry name" value="NACHT_NTPase"/>
</dbReference>
<feature type="region of interest" description="Disordered" evidence="3">
    <location>
        <begin position="810"/>
        <end position="857"/>
    </location>
</feature>
<gene>
    <name evidence="7" type="ORF">ACFQLX_10225</name>
</gene>
<dbReference type="SUPFAM" id="SSF49879">
    <property type="entry name" value="SMAD/FHA domain"/>
    <property type="match status" value="1"/>
</dbReference>
<dbReference type="InterPro" id="IPR008984">
    <property type="entry name" value="SMAD_FHA_dom_sf"/>
</dbReference>
<feature type="domain" description="FtsK" evidence="6">
    <location>
        <begin position="703"/>
        <end position="976"/>
    </location>
</feature>
<dbReference type="EMBL" id="JBHSZO010000012">
    <property type="protein sequence ID" value="MFC7218539.1"/>
    <property type="molecule type" value="Genomic_DNA"/>
</dbReference>
<feature type="region of interest" description="Disordered" evidence="3">
    <location>
        <begin position="273"/>
        <end position="308"/>
    </location>
</feature>
<keyword evidence="2" id="KW-0547">Nucleotide-binding</keyword>
<reference evidence="8" key="1">
    <citation type="journal article" date="2019" name="Int. J. Syst. Evol. Microbiol.">
        <title>The Global Catalogue of Microorganisms (GCM) 10K type strain sequencing project: providing services to taxonomists for standard genome sequencing and annotation.</title>
        <authorList>
            <consortium name="The Broad Institute Genomics Platform"/>
            <consortium name="The Broad Institute Genome Sequencing Center for Infectious Disease"/>
            <person name="Wu L."/>
            <person name="Ma J."/>
        </authorList>
    </citation>
    <scope>NUCLEOTIDE SEQUENCE [LARGE SCALE GENOMIC DNA]</scope>
    <source>
        <strain evidence="8">CGMCC 1.13681</strain>
    </source>
</reference>
<dbReference type="Pfam" id="PF00498">
    <property type="entry name" value="FHA"/>
    <property type="match status" value="1"/>
</dbReference>
<feature type="binding site" evidence="2">
    <location>
        <begin position="722"/>
        <end position="729"/>
    </location>
    <ligand>
        <name>ATP</name>
        <dbReference type="ChEBI" id="CHEBI:30616"/>
    </ligand>
</feature>
<dbReference type="CDD" id="cd00060">
    <property type="entry name" value="FHA"/>
    <property type="match status" value="1"/>
</dbReference>
<keyword evidence="1" id="KW-0597">Phosphoprotein</keyword>
<dbReference type="InterPro" id="IPR003593">
    <property type="entry name" value="AAA+_ATPase"/>
</dbReference>
<feature type="domain" description="NACHT" evidence="5">
    <location>
        <begin position="716"/>
        <end position="752"/>
    </location>
</feature>
<evidence type="ECO:0000256" key="2">
    <source>
        <dbReference type="PROSITE-ProRule" id="PRU00289"/>
    </source>
</evidence>
<feature type="region of interest" description="Disordered" evidence="3">
    <location>
        <begin position="553"/>
        <end position="587"/>
    </location>
</feature>
<dbReference type="Pfam" id="PF01580">
    <property type="entry name" value="FtsK_SpoIIIE"/>
    <property type="match status" value="1"/>
</dbReference>
<evidence type="ECO:0000313" key="7">
    <source>
        <dbReference type="EMBL" id="MFC7218539.1"/>
    </source>
</evidence>
<protein>
    <submittedName>
        <fullName evidence="7">FtsK/SpoIIIE domain-containing protein</fullName>
    </submittedName>
</protein>
<dbReference type="Gene3D" id="3.40.50.300">
    <property type="entry name" value="P-loop containing nucleotide triphosphate hydrolases"/>
    <property type="match status" value="2"/>
</dbReference>
<dbReference type="PROSITE" id="PS50837">
    <property type="entry name" value="NACHT"/>
    <property type="match status" value="1"/>
</dbReference>